<dbReference type="InterPro" id="IPR036291">
    <property type="entry name" value="NAD(P)-bd_dom_sf"/>
</dbReference>
<dbReference type="Proteomes" id="UP001375240">
    <property type="component" value="Unassembled WGS sequence"/>
</dbReference>
<comment type="caution">
    <text evidence="4">The sequence shown here is derived from an EMBL/GenBank/DDBJ whole genome shotgun (WGS) entry which is preliminary data.</text>
</comment>
<reference evidence="4 5" key="1">
    <citation type="submission" date="2019-10" db="EMBL/GenBank/DDBJ databases">
        <authorList>
            <person name="Palmer J.M."/>
        </authorList>
    </citation>
    <scope>NUCLEOTIDE SEQUENCE [LARGE SCALE GENOMIC DNA]</scope>
    <source>
        <strain evidence="4 5">TWF696</strain>
    </source>
</reference>
<evidence type="ECO:0000256" key="1">
    <source>
        <dbReference type="ARBA" id="ARBA00006484"/>
    </source>
</evidence>
<dbReference type="PANTHER" id="PTHR43976:SF16">
    <property type="entry name" value="SHORT-CHAIN DEHYDROGENASE_REDUCTASE FAMILY PROTEIN"/>
    <property type="match status" value="1"/>
</dbReference>
<dbReference type="GO" id="GO:0016491">
    <property type="term" value="F:oxidoreductase activity"/>
    <property type="evidence" value="ECO:0007669"/>
    <property type="project" value="UniProtKB-KW"/>
</dbReference>
<dbReference type="SUPFAM" id="SSF51735">
    <property type="entry name" value="NAD(P)-binding Rossmann-fold domains"/>
    <property type="match status" value="1"/>
</dbReference>
<name>A0AAV9UWE7_9PEZI</name>
<dbReference type="AlphaFoldDB" id="A0AAV9UWE7"/>
<dbReference type="PANTHER" id="PTHR43976">
    <property type="entry name" value="SHORT CHAIN DEHYDROGENASE"/>
    <property type="match status" value="1"/>
</dbReference>
<evidence type="ECO:0000256" key="2">
    <source>
        <dbReference type="ARBA" id="ARBA00023002"/>
    </source>
</evidence>
<evidence type="ECO:0000313" key="4">
    <source>
        <dbReference type="EMBL" id="KAK6349757.1"/>
    </source>
</evidence>
<dbReference type="InterPro" id="IPR002347">
    <property type="entry name" value="SDR_fam"/>
</dbReference>
<organism evidence="4 5">
    <name type="scientific">Orbilia brochopaga</name>
    <dbReference type="NCBI Taxonomy" id="3140254"/>
    <lineage>
        <taxon>Eukaryota</taxon>
        <taxon>Fungi</taxon>
        <taxon>Dikarya</taxon>
        <taxon>Ascomycota</taxon>
        <taxon>Pezizomycotina</taxon>
        <taxon>Orbiliomycetes</taxon>
        <taxon>Orbiliales</taxon>
        <taxon>Orbiliaceae</taxon>
        <taxon>Orbilia</taxon>
    </lineage>
</organism>
<dbReference type="InterPro" id="IPR051911">
    <property type="entry name" value="SDR_oxidoreductase"/>
</dbReference>
<keyword evidence="2" id="KW-0560">Oxidoreductase</keyword>
<dbReference type="Gene3D" id="3.40.50.720">
    <property type="entry name" value="NAD(P)-binding Rossmann-like Domain"/>
    <property type="match status" value="1"/>
</dbReference>
<evidence type="ECO:0000313" key="5">
    <source>
        <dbReference type="Proteomes" id="UP001375240"/>
    </source>
</evidence>
<feature type="compositionally biased region" description="Acidic residues" evidence="3">
    <location>
        <begin position="252"/>
        <end position="273"/>
    </location>
</feature>
<dbReference type="EMBL" id="JAVHNQ010000004">
    <property type="protein sequence ID" value="KAK6349757.1"/>
    <property type="molecule type" value="Genomic_DNA"/>
</dbReference>
<protein>
    <submittedName>
        <fullName evidence="4">Uncharacterized protein</fullName>
    </submittedName>
</protein>
<dbReference type="PRINTS" id="PR00081">
    <property type="entry name" value="GDHRDH"/>
</dbReference>
<keyword evidence="5" id="KW-1185">Reference proteome</keyword>
<accession>A0AAV9UWE7</accession>
<dbReference type="Pfam" id="PF00106">
    <property type="entry name" value="adh_short"/>
    <property type="match status" value="1"/>
</dbReference>
<feature type="region of interest" description="Disordered" evidence="3">
    <location>
        <begin position="50"/>
        <end position="81"/>
    </location>
</feature>
<comment type="similarity">
    <text evidence="1">Belongs to the short-chain dehydrogenases/reductases (SDR) family.</text>
</comment>
<proteinExistence type="inferred from homology"/>
<feature type="compositionally biased region" description="Low complexity" evidence="3">
    <location>
        <begin position="50"/>
        <end position="71"/>
    </location>
</feature>
<evidence type="ECO:0000256" key="3">
    <source>
        <dbReference type="SAM" id="MobiDB-lite"/>
    </source>
</evidence>
<feature type="region of interest" description="Disordered" evidence="3">
    <location>
        <begin position="244"/>
        <end position="278"/>
    </location>
</feature>
<gene>
    <name evidence="4" type="ORF">TWF696_006033</name>
</gene>
<sequence length="422" mass="44567">MPPPTTTTKVWLVTSATSPLGFSIARQALRTGDSVVAGCTPQEYMAWKHANSSAPASGNATPNNASTASAAKGKPAARGKLDPEELESLDIDILSRLGGSSCLVVPLNTKALPSCQAALAHAISTFGRVDILISCTSHTFYGSLEECTEWAVREQLDVNYFGTINIVKTVVRDMRERGTGGHILCVTSLAAQTGTPGLSLLTAAHHAVEGFMEGMAFEIAPFNIRVTNVEPSLMTYLLTNPVHLPPAAPPTDGDEMDEDESVVGDEDDDDDEDRTTPRMGAKNIRNMLERVTAQRDLVGYDTPSPMAEDGASTPRASDGALMPRILQYPSISAAAQLDLVAETTKVIMAVAGKANPPARIVIGGEESGEDGEGGVQSVKERMKAVSEELEEFLECALSVDVSNAVEDASVDEGVDEANPQPA</sequence>